<dbReference type="InterPro" id="IPR050962">
    <property type="entry name" value="Phosphate-bind_PstS"/>
</dbReference>
<dbReference type="Gene3D" id="3.40.190.10">
    <property type="entry name" value="Periplasmic binding protein-like II"/>
    <property type="match status" value="2"/>
</dbReference>
<comment type="caution">
    <text evidence="7">The sequence shown here is derived from an EMBL/GenBank/DDBJ whole genome shotgun (WGS) entry which is preliminary data.</text>
</comment>
<dbReference type="SUPFAM" id="SSF53850">
    <property type="entry name" value="Periplasmic binding protein-like II"/>
    <property type="match status" value="1"/>
</dbReference>
<dbReference type="PIRSF" id="PIRSF002756">
    <property type="entry name" value="PstS"/>
    <property type="match status" value="1"/>
</dbReference>
<dbReference type="EMBL" id="JAPCID010000070">
    <property type="protein sequence ID" value="MDA0141964.1"/>
    <property type="molecule type" value="Genomic_DNA"/>
</dbReference>
<reference evidence="7" key="1">
    <citation type="submission" date="2022-10" db="EMBL/GenBank/DDBJ databases">
        <title>The WGS of Solirubrobacter sp. CPCC 204708.</title>
        <authorList>
            <person name="Jiang Z."/>
        </authorList>
    </citation>
    <scope>NUCLEOTIDE SEQUENCE</scope>
    <source>
        <strain evidence="7">CPCC 204708</strain>
    </source>
</reference>
<evidence type="ECO:0000256" key="1">
    <source>
        <dbReference type="ARBA" id="ARBA00008725"/>
    </source>
</evidence>
<proteinExistence type="inferred from homology"/>
<dbReference type="RefSeq" id="WP_202957632.1">
    <property type="nucleotide sequence ID" value="NZ_JAPCID010000070.1"/>
</dbReference>
<dbReference type="NCBIfam" id="TIGR00975">
    <property type="entry name" value="3a0107s03"/>
    <property type="match status" value="1"/>
</dbReference>
<dbReference type="Proteomes" id="UP001147700">
    <property type="component" value="Unassembled WGS sequence"/>
</dbReference>
<comment type="similarity">
    <text evidence="1 4">Belongs to the PstS family.</text>
</comment>
<evidence type="ECO:0000256" key="4">
    <source>
        <dbReference type="PIRNR" id="PIRNR002756"/>
    </source>
</evidence>
<protein>
    <recommendedName>
        <fullName evidence="4">Phosphate-binding protein</fullName>
    </recommendedName>
</protein>
<name>A0ABT4RTR4_9ACTN</name>
<dbReference type="Pfam" id="PF12849">
    <property type="entry name" value="PBP_like_2"/>
    <property type="match status" value="1"/>
</dbReference>
<feature type="domain" description="PBP" evidence="6">
    <location>
        <begin position="44"/>
        <end position="340"/>
    </location>
</feature>
<evidence type="ECO:0000256" key="2">
    <source>
        <dbReference type="ARBA" id="ARBA00022448"/>
    </source>
</evidence>
<keyword evidence="5" id="KW-0732">Signal</keyword>
<keyword evidence="3 4" id="KW-0592">Phosphate transport</keyword>
<gene>
    <name evidence="7" type="primary">pstS</name>
    <name evidence="7" type="ORF">OJ962_31045</name>
</gene>
<evidence type="ECO:0000256" key="3">
    <source>
        <dbReference type="ARBA" id="ARBA00022592"/>
    </source>
</evidence>
<keyword evidence="8" id="KW-1185">Reference proteome</keyword>
<dbReference type="PANTHER" id="PTHR42996:SF1">
    <property type="entry name" value="PHOSPHATE-BINDING PROTEIN PSTS"/>
    <property type="match status" value="1"/>
</dbReference>
<feature type="signal peptide" evidence="5">
    <location>
        <begin position="1"/>
        <end position="20"/>
    </location>
</feature>
<sequence length="372" mass="38028">MISKRFMPACVAFAAALTLAACGASNEEEPTNTPAAGGESTPAAEELEGNIAGAGASSQEAAMQAWIAGFGEANPGATISYDPVGSGGGREQFVAGGTAFGGTDAHLADEELTGAQERCGGPDNLIEIPAYISPIAVIYNLEGVDNLQLSPETVAKIFKQEIKTWDDAAIKADNPDAQLPSDRITVVNRADESGTTENFVEYLAAVAPDVWDFEISGDWPVKGGEAAQGTSGVVDAVKAGAGAIGYADASQAGELGTASIKVGEEFVGPTPEAAAKIVEASQETDDPGAHVFTYDLNRETTEAGTYPIVLVSYIMACTQYDDAAQGALVKGFINYIISPEGQEAAASNAGSAPISDAVRQKVQPAVDAIAAS</sequence>
<dbReference type="PROSITE" id="PS51257">
    <property type="entry name" value="PROKAR_LIPOPROTEIN"/>
    <property type="match status" value="1"/>
</dbReference>
<organism evidence="7 8">
    <name type="scientific">Solirubrobacter deserti</name>
    <dbReference type="NCBI Taxonomy" id="2282478"/>
    <lineage>
        <taxon>Bacteria</taxon>
        <taxon>Bacillati</taxon>
        <taxon>Actinomycetota</taxon>
        <taxon>Thermoleophilia</taxon>
        <taxon>Solirubrobacterales</taxon>
        <taxon>Solirubrobacteraceae</taxon>
        <taxon>Solirubrobacter</taxon>
    </lineage>
</organism>
<dbReference type="PANTHER" id="PTHR42996">
    <property type="entry name" value="PHOSPHATE-BINDING PROTEIN PSTS"/>
    <property type="match status" value="1"/>
</dbReference>
<evidence type="ECO:0000256" key="5">
    <source>
        <dbReference type="SAM" id="SignalP"/>
    </source>
</evidence>
<accession>A0ABT4RTR4</accession>
<evidence type="ECO:0000313" key="7">
    <source>
        <dbReference type="EMBL" id="MDA0141964.1"/>
    </source>
</evidence>
<keyword evidence="2 4" id="KW-0813">Transport</keyword>
<evidence type="ECO:0000259" key="6">
    <source>
        <dbReference type="Pfam" id="PF12849"/>
    </source>
</evidence>
<dbReference type="InterPro" id="IPR024370">
    <property type="entry name" value="PBP_domain"/>
</dbReference>
<dbReference type="CDD" id="cd13565">
    <property type="entry name" value="PBP2_PstS"/>
    <property type="match status" value="1"/>
</dbReference>
<feature type="chain" id="PRO_5046271522" description="Phosphate-binding protein" evidence="5">
    <location>
        <begin position="21"/>
        <end position="372"/>
    </location>
</feature>
<dbReference type="InterPro" id="IPR005673">
    <property type="entry name" value="ABC_phos-bd_PstS"/>
</dbReference>
<evidence type="ECO:0000313" key="8">
    <source>
        <dbReference type="Proteomes" id="UP001147700"/>
    </source>
</evidence>